<dbReference type="Proteomes" id="UP000216429">
    <property type="component" value="Unassembled WGS sequence"/>
</dbReference>
<dbReference type="RefSeq" id="WP_094811544.1">
    <property type="nucleotide sequence ID" value="NZ_NEVU01000002.1"/>
</dbReference>
<accession>A0A261VJ38</accession>
<keyword evidence="3" id="KW-1185">Reference proteome</keyword>
<gene>
    <name evidence="2" type="ORF">CAL22_06480</name>
</gene>
<dbReference type="OrthoDB" id="8642032at2"/>
<evidence type="ECO:0000313" key="2">
    <source>
        <dbReference type="EMBL" id="OZI74144.1"/>
    </source>
</evidence>
<organism evidence="2 3">
    <name type="scientific">Bordetella genomosp. 12</name>
    <dbReference type="NCBI Taxonomy" id="463035"/>
    <lineage>
        <taxon>Bacteria</taxon>
        <taxon>Pseudomonadati</taxon>
        <taxon>Pseudomonadota</taxon>
        <taxon>Betaproteobacteria</taxon>
        <taxon>Burkholderiales</taxon>
        <taxon>Alcaligenaceae</taxon>
        <taxon>Bordetella</taxon>
    </lineage>
</organism>
<protein>
    <submittedName>
        <fullName evidence="2">Uncharacterized protein</fullName>
    </submittedName>
</protein>
<proteinExistence type="predicted"/>
<reference evidence="3" key="1">
    <citation type="submission" date="2017-05" db="EMBL/GenBank/DDBJ databases">
        <title>Complete and WGS of Bordetella genogroups.</title>
        <authorList>
            <person name="Spilker T."/>
            <person name="Lipuma J."/>
        </authorList>
    </citation>
    <scope>NUCLEOTIDE SEQUENCE [LARGE SCALE GENOMIC DNA]</scope>
    <source>
        <strain evidence="3">AU6712</strain>
    </source>
</reference>
<sequence>MSAPFSDPGIPTLTDRLPEPHDSSADRVPDLAADPVLRALLQAELEHAIEQAAAQAAADMRSRLQAELPDIVARALQRLRPG</sequence>
<comment type="caution">
    <text evidence="2">The sequence shown here is derived from an EMBL/GenBank/DDBJ whole genome shotgun (WGS) entry which is preliminary data.</text>
</comment>
<feature type="compositionally biased region" description="Basic and acidic residues" evidence="1">
    <location>
        <begin position="16"/>
        <end position="28"/>
    </location>
</feature>
<name>A0A261VJ38_9BORD</name>
<evidence type="ECO:0000256" key="1">
    <source>
        <dbReference type="SAM" id="MobiDB-lite"/>
    </source>
</evidence>
<dbReference type="AlphaFoldDB" id="A0A261VJ38"/>
<dbReference type="EMBL" id="NEVU01000002">
    <property type="protein sequence ID" value="OZI74144.1"/>
    <property type="molecule type" value="Genomic_DNA"/>
</dbReference>
<evidence type="ECO:0000313" key="3">
    <source>
        <dbReference type="Proteomes" id="UP000216429"/>
    </source>
</evidence>
<feature type="region of interest" description="Disordered" evidence="1">
    <location>
        <begin position="1"/>
        <end position="28"/>
    </location>
</feature>